<keyword evidence="5" id="KW-1133">Transmembrane helix</keyword>
<dbReference type="Proteomes" id="UP000433577">
    <property type="component" value="Chromosome 1"/>
</dbReference>
<evidence type="ECO:0000256" key="4">
    <source>
        <dbReference type="ARBA" id="ARBA00022692"/>
    </source>
</evidence>
<organism evidence="13 14">
    <name type="scientific">Paraburkholderia acidisoli</name>
    <dbReference type="NCBI Taxonomy" id="2571748"/>
    <lineage>
        <taxon>Bacteria</taxon>
        <taxon>Pseudomonadati</taxon>
        <taxon>Pseudomonadota</taxon>
        <taxon>Betaproteobacteria</taxon>
        <taxon>Burkholderiales</taxon>
        <taxon>Burkholderiaceae</taxon>
        <taxon>Paraburkholderia</taxon>
    </lineage>
</organism>
<evidence type="ECO:0000256" key="2">
    <source>
        <dbReference type="ARBA" id="ARBA00022475"/>
    </source>
</evidence>
<proteinExistence type="inferred from homology"/>
<keyword evidence="2" id="KW-1003">Cell membrane</keyword>
<protein>
    <recommendedName>
        <fullName evidence="9">Periplasmic chaperone PpiD</fullName>
    </recommendedName>
    <alternativeName>
        <fullName evidence="10">Periplasmic folding chaperone</fullName>
    </alternativeName>
</protein>
<dbReference type="RefSeq" id="WP_158950113.1">
    <property type="nucleotide sequence ID" value="NZ_CP046913.1"/>
</dbReference>
<evidence type="ECO:0000256" key="1">
    <source>
        <dbReference type="ARBA" id="ARBA00004382"/>
    </source>
</evidence>
<dbReference type="InterPro" id="IPR027304">
    <property type="entry name" value="Trigger_fact/SurA_dom_sf"/>
</dbReference>
<evidence type="ECO:0000256" key="6">
    <source>
        <dbReference type="ARBA" id="ARBA00023136"/>
    </source>
</evidence>
<evidence type="ECO:0000256" key="3">
    <source>
        <dbReference type="ARBA" id="ARBA00022519"/>
    </source>
</evidence>
<dbReference type="SUPFAM" id="SSF109998">
    <property type="entry name" value="Triger factor/SurA peptide-binding domain-like"/>
    <property type="match status" value="1"/>
</dbReference>
<evidence type="ECO:0000256" key="8">
    <source>
        <dbReference type="ARBA" id="ARBA00038408"/>
    </source>
</evidence>
<evidence type="ECO:0000256" key="9">
    <source>
        <dbReference type="ARBA" id="ARBA00040743"/>
    </source>
</evidence>
<dbReference type="OrthoDB" id="9812372at2"/>
<dbReference type="Pfam" id="PF13616">
    <property type="entry name" value="Rotamase_3"/>
    <property type="match status" value="1"/>
</dbReference>
<dbReference type="EMBL" id="CP046913">
    <property type="protein sequence ID" value="QGZ61517.1"/>
    <property type="molecule type" value="Genomic_DNA"/>
</dbReference>
<dbReference type="PROSITE" id="PS50198">
    <property type="entry name" value="PPIC_PPIASE_2"/>
    <property type="match status" value="1"/>
</dbReference>
<dbReference type="InterPro" id="IPR046357">
    <property type="entry name" value="PPIase_dom_sf"/>
</dbReference>
<dbReference type="PANTHER" id="PTHR47529">
    <property type="entry name" value="PEPTIDYL-PROLYL CIS-TRANS ISOMERASE D"/>
    <property type="match status" value="1"/>
</dbReference>
<dbReference type="KEGG" id="pacs:FAZ98_07075"/>
<dbReference type="InterPro" id="IPR052029">
    <property type="entry name" value="PpiD_chaperone"/>
</dbReference>
<evidence type="ECO:0000313" key="13">
    <source>
        <dbReference type="EMBL" id="QGZ61517.1"/>
    </source>
</evidence>
<dbReference type="Pfam" id="PF13624">
    <property type="entry name" value="SurA_N_3"/>
    <property type="match status" value="1"/>
</dbReference>
<comment type="similarity">
    <text evidence="8">Belongs to the PpiD chaperone family.</text>
</comment>
<dbReference type="Gene3D" id="1.10.4030.10">
    <property type="entry name" value="Porin chaperone SurA, peptide-binding domain"/>
    <property type="match status" value="1"/>
</dbReference>
<keyword evidence="14" id="KW-1185">Reference proteome</keyword>
<keyword evidence="4" id="KW-0812">Transmembrane</keyword>
<evidence type="ECO:0000256" key="11">
    <source>
        <dbReference type="PROSITE-ProRule" id="PRU00278"/>
    </source>
</evidence>
<keyword evidence="11" id="KW-0697">Rotamase</keyword>
<dbReference type="Gene3D" id="3.10.50.40">
    <property type="match status" value="1"/>
</dbReference>
<keyword evidence="11 13" id="KW-0413">Isomerase</keyword>
<dbReference type="GO" id="GO:0005886">
    <property type="term" value="C:plasma membrane"/>
    <property type="evidence" value="ECO:0007669"/>
    <property type="project" value="UniProtKB-SubCell"/>
</dbReference>
<evidence type="ECO:0000256" key="10">
    <source>
        <dbReference type="ARBA" id="ARBA00042775"/>
    </source>
</evidence>
<evidence type="ECO:0000256" key="5">
    <source>
        <dbReference type="ARBA" id="ARBA00022989"/>
    </source>
</evidence>
<dbReference type="SUPFAM" id="SSF54534">
    <property type="entry name" value="FKBP-like"/>
    <property type="match status" value="1"/>
</dbReference>
<dbReference type="GO" id="GO:0003755">
    <property type="term" value="F:peptidyl-prolyl cis-trans isomerase activity"/>
    <property type="evidence" value="ECO:0007669"/>
    <property type="project" value="UniProtKB-KW"/>
</dbReference>
<accession>A0A7Z2GGS0</accession>
<evidence type="ECO:0000259" key="12">
    <source>
        <dbReference type="PROSITE" id="PS50198"/>
    </source>
</evidence>
<evidence type="ECO:0000313" key="14">
    <source>
        <dbReference type="Proteomes" id="UP000433577"/>
    </source>
</evidence>
<keyword evidence="7" id="KW-0143">Chaperone</keyword>
<keyword evidence="3" id="KW-0997">Cell inner membrane</keyword>
<gene>
    <name evidence="13" type="ORF">FAZ98_07075</name>
</gene>
<evidence type="ECO:0000256" key="7">
    <source>
        <dbReference type="ARBA" id="ARBA00023186"/>
    </source>
</evidence>
<name>A0A7Z2GGS0_9BURK</name>
<dbReference type="PANTHER" id="PTHR47529:SF1">
    <property type="entry name" value="PERIPLASMIC CHAPERONE PPID"/>
    <property type="match status" value="1"/>
</dbReference>
<reference evidence="13 14" key="1">
    <citation type="submission" date="2019-12" db="EMBL/GenBank/DDBJ databases">
        <title>Paraburkholderia acidiphila 7Q-K02 sp. nov and Paraburkholderia acidisoli DHF22 sp. nov., two strains isolated from forest soil.</title>
        <authorList>
            <person name="Gao Z."/>
            <person name="Qiu L."/>
        </authorList>
    </citation>
    <scope>NUCLEOTIDE SEQUENCE [LARGE SCALE GENOMIC DNA]</scope>
    <source>
        <strain evidence="13 14">DHF22</strain>
    </source>
</reference>
<dbReference type="AlphaFoldDB" id="A0A7Z2GGS0"/>
<comment type="subcellular location">
    <subcellularLocation>
        <location evidence="1">Cell inner membrane</location>
        <topology evidence="1">Single-pass type II membrane protein</topology>
        <orientation evidence="1">Periplasmic side</orientation>
    </subcellularLocation>
</comment>
<feature type="domain" description="PpiC" evidence="12">
    <location>
        <begin position="269"/>
        <end position="374"/>
    </location>
</feature>
<dbReference type="InterPro" id="IPR000297">
    <property type="entry name" value="PPIase_PpiC"/>
</dbReference>
<sequence length="649" mass="70236">MLDFFRNHKRLMMFMLLLVILPGLGFVGIQGFRGFFDESANVASVNGHKITRVEYDNAARQQLDQARQIMGAQFDASLFDTPQHRKDILDGLIQQRVLADETQRLHLTASDDAVRRALLADPIISSLKKPDGSINLDQYKQLLAMQGMTPEQYDERVRYSLSLQQLPASIINSAFTPKSLAQQLSGLSEQQRDVQGLAFHASDYAPKIQPTDAQLQSYYDAHKNDFATPATAQIQYLVLSAATVAASVQPSDDDLKKYYNDNIAHYRTREEVRASHILIAVPKDANATDRAAAKQKADAILAEVKAHPDQFAQIAQKDSQDPGSASKGGDLGYFGPGMIAGGQAFDDAVFKLKKDEISGVIQSDFGYHIVKVTDVKPSVTKPFDDVKPQIATEVKIQQAAKVLADATDGFTSTVYEKAKSLQPAADKYKLQIQTATVTPRPNAALPADSPLNNQKFLDAVFANDSVNQHNNTQAIDVGSNTLISARVTSFQPAAVPAFAQVKDAVRVKVVAEQAADMAHKDGEAKLAALQKSKSTDGFSSALKVTRNDAQGLPPNALSAVFKADAQKLPAYVGVDLGKDGYAIYRVNSVTNGTAVDGPRLAAAQQQLAQVSGQAQVQSYLDALRERSKVKLYGTLSPAGQSADGDNDGQ</sequence>
<keyword evidence="6" id="KW-0472">Membrane</keyword>